<dbReference type="FunCoup" id="A0A0D8JTS9">
    <property type="interactions" value="45"/>
</dbReference>
<keyword evidence="2 6" id="KW-0812">Transmembrane</keyword>
<evidence type="ECO:0000259" key="7">
    <source>
        <dbReference type="Pfam" id="PF10277"/>
    </source>
</evidence>
<reference evidence="9" key="2">
    <citation type="journal article" date="2010" name="Genome Res.">
        <title>Population genomic sequencing of Coccidioides fungi reveals recent hybridization and transposon control.</title>
        <authorList>
            <person name="Neafsey D.E."/>
            <person name="Barker B.M."/>
            <person name="Sharpton T.J."/>
            <person name="Stajich J.E."/>
            <person name="Park D.J."/>
            <person name="Whiston E."/>
            <person name="Hung C.-Y."/>
            <person name="McMahan C."/>
            <person name="White J."/>
            <person name="Sykes S."/>
            <person name="Heiman D."/>
            <person name="Young S."/>
            <person name="Zeng Q."/>
            <person name="Abouelleil A."/>
            <person name="Aftuck L."/>
            <person name="Bessette D."/>
            <person name="Brown A."/>
            <person name="FitzGerald M."/>
            <person name="Lui A."/>
            <person name="Macdonald J.P."/>
            <person name="Priest M."/>
            <person name="Orbach M.J."/>
            <person name="Galgiani J.N."/>
            <person name="Kirkland T.N."/>
            <person name="Cole G.T."/>
            <person name="Birren B.W."/>
            <person name="Henn M.R."/>
            <person name="Taylor J.W."/>
            <person name="Rounsley S.D."/>
        </authorList>
    </citation>
    <scope>GENOME REANNOTATION</scope>
    <source>
        <strain evidence="9">RS</strain>
    </source>
</reference>
<dbReference type="KEGG" id="cim:CIMG_11931"/>
<dbReference type="GO" id="GO:0005886">
    <property type="term" value="C:plasma membrane"/>
    <property type="evidence" value="ECO:0007669"/>
    <property type="project" value="TreeGrafter"/>
</dbReference>
<evidence type="ECO:0000256" key="5">
    <source>
        <dbReference type="SAM" id="MobiDB-lite"/>
    </source>
</evidence>
<dbReference type="RefSeq" id="XP_012214163.1">
    <property type="nucleotide sequence ID" value="XM_012358740.1"/>
</dbReference>
<feature type="domain" description="CWH43-like N-terminal" evidence="7">
    <location>
        <begin position="6"/>
        <end position="221"/>
    </location>
</feature>
<accession>A0A0D8JTS9</accession>
<reference evidence="9" key="1">
    <citation type="journal article" date="2009" name="Genome Res.">
        <title>Comparative genomic analyses of the human fungal pathogens Coccidioides and their relatives.</title>
        <authorList>
            <person name="Sharpton T.J."/>
            <person name="Stajich J.E."/>
            <person name="Rounsley S.D."/>
            <person name="Gardner M.J."/>
            <person name="Wortman J.R."/>
            <person name="Jordar V.S."/>
            <person name="Maiti R."/>
            <person name="Kodira C.D."/>
            <person name="Neafsey D.E."/>
            <person name="Zeng Q."/>
            <person name="Hung C.-Y."/>
            <person name="McMahan C."/>
            <person name="Muszewska A."/>
            <person name="Grynberg M."/>
            <person name="Mandel M.A."/>
            <person name="Kellner E.M."/>
            <person name="Barker B.M."/>
            <person name="Galgiani J.N."/>
            <person name="Orbach M.J."/>
            <person name="Kirkland T.N."/>
            <person name="Cole G.T."/>
            <person name="Henn M.R."/>
            <person name="Birren B.W."/>
            <person name="Taylor J.W."/>
        </authorList>
    </citation>
    <scope>NUCLEOTIDE SEQUENCE [LARGE SCALE GENOMIC DNA]</scope>
    <source>
        <strain evidence="9">RS</strain>
    </source>
</reference>
<feature type="transmembrane region" description="Helical" evidence="6">
    <location>
        <begin position="199"/>
        <end position="220"/>
    </location>
</feature>
<feature type="transmembrane region" description="Helical" evidence="6">
    <location>
        <begin position="131"/>
        <end position="151"/>
    </location>
</feature>
<name>A0A0D8JTS9_COCIM</name>
<protein>
    <submittedName>
        <fullName evidence="8">FK506 suppressor Sfk1</fullName>
    </submittedName>
</protein>
<dbReference type="OrthoDB" id="10032492at2759"/>
<proteinExistence type="predicted"/>
<dbReference type="Proteomes" id="UP000001261">
    <property type="component" value="Unassembled WGS sequence"/>
</dbReference>
<evidence type="ECO:0000256" key="4">
    <source>
        <dbReference type="ARBA" id="ARBA00023136"/>
    </source>
</evidence>
<feature type="transmembrane region" description="Helical" evidence="6">
    <location>
        <begin position="7"/>
        <end position="30"/>
    </location>
</feature>
<keyword evidence="3 6" id="KW-1133">Transmembrane helix</keyword>
<dbReference type="GO" id="GO:0012505">
    <property type="term" value="C:endomembrane system"/>
    <property type="evidence" value="ECO:0007669"/>
    <property type="project" value="UniProtKB-SubCell"/>
</dbReference>
<comment type="subcellular location">
    <subcellularLocation>
        <location evidence="1">Endomembrane system</location>
        <topology evidence="1">Multi-pass membrane protein</topology>
    </subcellularLocation>
</comment>
<dbReference type="InParanoid" id="A0A0D8JTS9"/>
<evidence type="ECO:0000256" key="1">
    <source>
        <dbReference type="ARBA" id="ARBA00004127"/>
    </source>
</evidence>
<dbReference type="InterPro" id="IPR050911">
    <property type="entry name" value="DRAM/TMEM150_Autophagy_Mod"/>
</dbReference>
<feature type="transmembrane region" description="Helical" evidence="6">
    <location>
        <begin position="97"/>
        <end position="119"/>
    </location>
</feature>
<dbReference type="PANTHER" id="PTHR21324:SF2">
    <property type="entry name" value="EG:22E5.9 PROTEIN"/>
    <property type="match status" value="1"/>
</dbReference>
<evidence type="ECO:0000313" key="8">
    <source>
        <dbReference type="EMBL" id="KJF60687.1"/>
    </source>
</evidence>
<feature type="region of interest" description="Disordered" evidence="5">
    <location>
        <begin position="277"/>
        <end position="306"/>
    </location>
</feature>
<feature type="transmembrane region" description="Helical" evidence="6">
    <location>
        <begin position="163"/>
        <end position="187"/>
    </location>
</feature>
<dbReference type="Pfam" id="PF10277">
    <property type="entry name" value="Frag1"/>
    <property type="match status" value="1"/>
</dbReference>
<evidence type="ECO:0000256" key="3">
    <source>
        <dbReference type="ARBA" id="ARBA00022989"/>
    </source>
</evidence>
<organism evidence="8 9">
    <name type="scientific">Coccidioides immitis (strain RS)</name>
    <name type="common">Valley fever fungus</name>
    <dbReference type="NCBI Taxonomy" id="246410"/>
    <lineage>
        <taxon>Eukaryota</taxon>
        <taxon>Fungi</taxon>
        <taxon>Dikarya</taxon>
        <taxon>Ascomycota</taxon>
        <taxon>Pezizomycotina</taxon>
        <taxon>Eurotiomycetes</taxon>
        <taxon>Eurotiomycetidae</taxon>
        <taxon>Onygenales</taxon>
        <taxon>Onygenaceae</taxon>
        <taxon>Coccidioides</taxon>
    </lineage>
</organism>
<evidence type="ECO:0000256" key="2">
    <source>
        <dbReference type="ARBA" id="ARBA00022692"/>
    </source>
</evidence>
<feature type="transmembrane region" description="Helical" evidence="6">
    <location>
        <begin position="59"/>
        <end position="76"/>
    </location>
</feature>
<dbReference type="VEuPathDB" id="FungiDB:CIMG_11931"/>
<dbReference type="PANTHER" id="PTHR21324">
    <property type="entry name" value="FASTING-INDUCIBLE INTEGRAL MEMBRANE PROTEIN TM6P1-RELATED"/>
    <property type="match status" value="1"/>
</dbReference>
<dbReference type="STRING" id="246410.A0A0D8JTS9"/>
<dbReference type="AlphaFoldDB" id="A0A0D8JTS9"/>
<evidence type="ECO:0000256" key="6">
    <source>
        <dbReference type="SAM" id="Phobius"/>
    </source>
</evidence>
<dbReference type="InterPro" id="IPR019402">
    <property type="entry name" value="CWH43_N"/>
</dbReference>
<evidence type="ECO:0000313" key="9">
    <source>
        <dbReference type="Proteomes" id="UP000001261"/>
    </source>
</evidence>
<gene>
    <name evidence="8" type="ORF">CIMG_11931</name>
</gene>
<dbReference type="OMA" id="YRSQHRI"/>
<keyword evidence="9" id="KW-1185">Reference proteome</keyword>
<dbReference type="GeneID" id="24163938"/>
<sequence>MWLISYWVFPVIASGMWLATILTLLIVWSADGYPIYSSMEPGQTIAYISDVAAHGLKPLFIAGCAITGVFFDLGFVSERWLRHNGRLLRNKGRLDKALSTLAIIFSICGAVGLILLSIFDTLRYRHQHNGFLVLFMGGYLLSAVFVCLEYLRLGIHYREHRILTISFWIKLIFIIVELALAIAFGVTGRGRGRKNQAAVIEWVIAFIFTFYVFSFVIDLAPAVRTRRHIPQGQRFPEMVSVSYPAGQQGQLDIAYEQPLTTDSMGDMANRHRGFAINDGAPSNWPEDQRNMPYNQGRFQEPIPVNT</sequence>
<keyword evidence="4 6" id="KW-0472">Membrane</keyword>
<dbReference type="EMBL" id="GG704912">
    <property type="protein sequence ID" value="KJF60687.1"/>
    <property type="molecule type" value="Genomic_DNA"/>
</dbReference>